<evidence type="ECO:0000256" key="11">
    <source>
        <dbReference type="HAMAP-Rule" id="MF_00186"/>
    </source>
</evidence>
<dbReference type="FunFam" id="3.30.420.40:FF:000008">
    <property type="entry name" value="Glycerol kinase"/>
    <property type="match status" value="1"/>
</dbReference>
<dbReference type="STRING" id="1844972.A7K91_24770"/>
<organism evidence="15 16">
    <name type="scientific">Paenibacillus oryzae</name>
    <dbReference type="NCBI Taxonomy" id="1844972"/>
    <lineage>
        <taxon>Bacteria</taxon>
        <taxon>Bacillati</taxon>
        <taxon>Bacillota</taxon>
        <taxon>Bacilli</taxon>
        <taxon>Bacillales</taxon>
        <taxon>Paenibacillaceae</taxon>
        <taxon>Paenibacillus</taxon>
    </lineage>
</organism>
<feature type="domain" description="Carbohydrate kinase FGGY C-terminal" evidence="14">
    <location>
        <begin position="264"/>
        <end position="452"/>
    </location>
</feature>
<dbReference type="InterPro" id="IPR005999">
    <property type="entry name" value="Glycerol_kin"/>
</dbReference>
<feature type="binding site" evidence="11">
    <location>
        <position position="15"/>
    </location>
    <ligand>
        <name>ADP</name>
        <dbReference type="ChEBI" id="CHEBI:456216"/>
    </ligand>
</feature>
<evidence type="ECO:0000256" key="3">
    <source>
        <dbReference type="ARBA" id="ARBA00022679"/>
    </source>
</evidence>
<feature type="binding site" evidence="11">
    <location>
        <position position="16"/>
    </location>
    <ligand>
        <name>ATP</name>
        <dbReference type="ChEBI" id="CHEBI:30616"/>
    </ligand>
</feature>
<comment type="caution">
    <text evidence="15">The sequence shown here is derived from an EMBL/GenBank/DDBJ whole genome shotgun (WGS) entry which is preliminary data.</text>
</comment>
<dbReference type="Gene3D" id="3.30.420.40">
    <property type="match status" value="2"/>
</dbReference>
<feature type="binding site" evidence="11">
    <location>
        <position position="312"/>
    </location>
    <ligand>
        <name>ADP</name>
        <dbReference type="ChEBI" id="CHEBI:456216"/>
    </ligand>
</feature>
<feature type="binding site" evidence="11">
    <location>
        <position position="413"/>
    </location>
    <ligand>
        <name>ADP</name>
        <dbReference type="ChEBI" id="CHEBI:456216"/>
    </ligand>
</feature>
<comment type="caution">
    <text evidence="11">Lacks conserved residue(s) required for the propagation of feature annotation.</text>
</comment>
<dbReference type="NCBIfam" id="NF000756">
    <property type="entry name" value="PRK00047.1"/>
    <property type="match status" value="1"/>
</dbReference>
<feature type="binding site" evidence="11">
    <location>
        <position position="417"/>
    </location>
    <ligand>
        <name>ADP</name>
        <dbReference type="ChEBI" id="CHEBI:456216"/>
    </ligand>
</feature>
<dbReference type="PIRSF" id="PIRSF000538">
    <property type="entry name" value="GlpK"/>
    <property type="match status" value="1"/>
</dbReference>
<dbReference type="AlphaFoldDB" id="A0A1A5YC45"/>
<dbReference type="EMBL" id="LYPA01000074">
    <property type="protein sequence ID" value="OBR63176.1"/>
    <property type="molecule type" value="Genomic_DNA"/>
</dbReference>
<feature type="binding site" evidence="11">
    <location>
        <position position="248"/>
    </location>
    <ligand>
        <name>glycerol</name>
        <dbReference type="ChEBI" id="CHEBI:17754"/>
    </ligand>
</feature>
<keyword evidence="6 11" id="KW-0319">Glycerol metabolism</keyword>
<evidence type="ECO:0000256" key="10">
    <source>
        <dbReference type="ARBA" id="ARBA00063665"/>
    </source>
</evidence>
<sequence length="499" mass="55113">MKHKQSYIMAIDQGTTSTRAMIFDRKGEVASSAQEEIKAYYPKPGWVEQDANEIWLSVLGVMASALLKGDIAADQIHGIGITNQRETTVVWDRHTGRPVHPAIVWQSRQTADICQELIKAGHESAFRAKTGLLVDPYFSGTKIKWILDHVEGARERAERGDLLFGTIDSWLIWKLTDGKSHITDYTNASRTLMFNIYELKWDEELLELLGIPAAMLPEVRSSSEIYGKTAEHLYFGNGIPIAGIAGDQQAALFGQACYTKGMAKNTYGTGCFMLMNTGSEPIVSKHGLLTTIAWGIDGGVEYALEGSVFVAGSAIQWLRDGMRMIKSAADSELYAARVSSTEGVYVVPAFVGLGTPYWDSETRGAVFGLTGGVKKEHFIRAALEALAYQTKDVLKAMEEDSGIALTALRVDGGVVRNNLLMQFQSDMLQVPVERPVVNETTALGAAYLAGLATGFWKDRDEIRQVWRLETSFEPNMDESRRNELYSGWKKAVQAARAFK</sequence>
<dbReference type="GO" id="GO:0005524">
    <property type="term" value="F:ATP binding"/>
    <property type="evidence" value="ECO:0007669"/>
    <property type="project" value="UniProtKB-UniRule"/>
</dbReference>
<evidence type="ECO:0000256" key="9">
    <source>
        <dbReference type="ARBA" id="ARBA00054633"/>
    </source>
</evidence>
<dbReference type="PANTHER" id="PTHR10196:SF69">
    <property type="entry name" value="GLYCEROL KINASE"/>
    <property type="match status" value="1"/>
</dbReference>
<feature type="domain" description="Carbohydrate kinase FGGY N-terminal" evidence="13">
    <location>
        <begin position="7"/>
        <end position="254"/>
    </location>
</feature>
<evidence type="ECO:0000256" key="5">
    <source>
        <dbReference type="ARBA" id="ARBA00022777"/>
    </source>
</evidence>
<feature type="binding site" evidence="11">
    <location>
        <position position="85"/>
    </location>
    <ligand>
        <name>glycerol</name>
        <dbReference type="ChEBI" id="CHEBI:17754"/>
    </ligand>
</feature>
<dbReference type="InterPro" id="IPR018484">
    <property type="entry name" value="FGGY_N"/>
</dbReference>
<evidence type="ECO:0000256" key="8">
    <source>
        <dbReference type="ARBA" id="ARBA00052101"/>
    </source>
</evidence>
<feature type="binding site" evidence="11">
    <location>
        <position position="137"/>
    </location>
    <ligand>
        <name>glycerol</name>
        <dbReference type="ChEBI" id="CHEBI:17754"/>
    </ligand>
</feature>
<accession>A0A1A5YC45</accession>
<dbReference type="InterPro" id="IPR018483">
    <property type="entry name" value="Carb_kinase_FGGY_CS"/>
</dbReference>
<dbReference type="PROSITE" id="PS00445">
    <property type="entry name" value="FGGY_KINASES_2"/>
    <property type="match status" value="1"/>
</dbReference>
<dbReference type="SUPFAM" id="SSF53067">
    <property type="entry name" value="Actin-like ATPase domain"/>
    <property type="match status" value="2"/>
</dbReference>
<feature type="binding site" evidence="11">
    <location>
        <position position="17"/>
    </location>
    <ligand>
        <name>ATP</name>
        <dbReference type="ChEBI" id="CHEBI:30616"/>
    </ligand>
</feature>
<dbReference type="CDD" id="cd07786">
    <property type="entry name" value="FGGY_EcGK_like"/>
    <property type="match status" value="1"/>
</dbReference>
<evidence type="ECO:0000256" key="6">
    <source>
        <dbReference type="ARBA" id="ARBA00022798"/>
    </source>
</evidence>
<dbReference type="Pfam" id="PF02782">
    <property type="entry name" value="FGGY_C"/>
    <property type="match status" value="1"/>
</dbReference>
<evidence type="ECO:0000256" key="2">
    <source>
        <dbReference type="ARBA" id="ARBA00009156"/>
    </source>
</evidence>
<dbReference type="GO" id="GO:0004370">
    <property type="term" value="F:glycerol kinase activity"/>
    <property type="evidence" value="ECO:0007669"/>
    <property type="project" value="UniProtKB-UniRule"/>
</dbReference>
<dbReference type="PROSITE" id="PS00933">
    <property type="entry name" value="FGGY_KINASES_1"/>
    <property type="match status" value="1"/>
</dbReference>
<evidence type="ECO:0000256" key="12">
    <source>
        <dbReference type="RuleBase" id="RU003733"/>
    </source>
</evidence>
<feature type="binding site" evidence="11">
    <location>
        <position position="269"/>
    </location>
    <ligand>
        <name>ATP</name>
        <dbReference type="ChEBI" id="CHEBI:30616"/>
    </ligand>
</feature>
<feature type="binding site" evidence="11">
    <location>
        <position position="15"/>
    </location>
    <ligand>
        <name>sn-glycerol 3-phosphate</name>
        <dbReference type="ChEBI" id="CHEBI:57597"/>
    </ligand>
</feature>
<dbReference type="HAMAP" id="MF_00186">
    <property type="entry name" value="Glycerol_kin"/>
    <property type="match status" value="1"/>
</dbReference>
<keyword evidence="7 11" id="KW-0067">ATP-binding</keyword>
<name>A0A1A5YC45_9BACL</name>
<comment type="catalytic activity">
    <reaction evidence="8 11">
        <text>glycerol + ATP = sn-glycerol 3-phosphate + ADP + H(+)</text>
        <dbReference type="Rhea" id="RHEA:21644"/>
        <dbReference type="ChEBI" id="CHEBI:15378"/>
        <dbReference type="ChEBI" id="CHEBI:17754"/>
        <dbReference type="ChEBI" id="CHEBI:30616"/>
        <dbReference type="ChEBI" id="CHEBI:57597"/>
        <dbReference type="ChEBI" id="CHEBI:456216"/>
        <dbReference type="EC" id="2.7.1.30"/>
    </reaction>
</comment>
<dbReference type="FunFam" id="3.30.420.40:FF:000007">
    <property type="entry name" value="Glycerol kinase"/>
    <property type="match status" value="1"/>
</dbReference>
<dbReference type="InterPro" id="IPR043129">
    <property type="entry name" value="ATPase_NBD"/>
</dbReference>
<dbReference type="OrthoDB" id="9805576at2"/>
<comment type="activity regulation">
    <text evidence="11">Activated by phosphorylation and inhibited by fructose 1,6-bisphosphate (FBP).</text>
</comment>
<feature type="binding site" evidence="11">
    <location>
        <position position="86"/>
    </location>
    <ligand>
        <name>sn-glycerol 3-phosphate</name>
        <dbReference type="ChEBI" id="CHEBI:57597"/>
    </ligand>
</feature>
<evidence type="ECO:0000256" key="1">
    <source>
        <dbReference type="ARBA" id="ARBA00005190"/>
    </source>
</evidence>
<comment type="function">
    <text evidence="9 11">Key enzyme in the regulation of glycerol uptake and metabolism. Catalyzes the phosphorylation of glycerol to yield sn-glycerol 3-phosphate.</text>
</comment>
<keyword evidence="4 11" id="KW-0547">Nucleotide-binding</keyword>
<evidence type="ECO:0000259" key="14">
    <source>
        <dbReference type="Pfam" id="PF02782"/>
    </source>
</evidence>
<feature type="binding site" evidence="11">
    <location>
        <position position="316"/>
    </location>
    <ligand>
        <name>ATP</name>
        <dbReference type="ChEBI" id="CHEBI:30616"/>
    </ligand>
</feature>
<comment type="pathway">
    <text evidence="1 11">Polyol metabolism; glycerol degradation via glycerol kinase pathway; sn-glycerol 3-phosphate from glycerol: step 1/1.</text>
</comment>
<dbReference type="InterPro" id="IPR018485">
    <property type="entry name" value="FGGY_C"/>
</dbReference>
<evidence type="ECO:0000256" key="7">
    <source>
        <dbReference type="ARBA" id="ARBA00022840"/>
    </source>
</evidence>
<feature type="binding site" evidence="11">
    <location>
        <position position="85"/>
    </location>
    <ligand>
        <name>sn-glycerol 3-phosphate</name>
        <dbReference type="ChEBI" id="CHEBI:57597"/>
    </ligand>
</feature>
<dbReference type="EC" id="2.7.1.30" evidence="11"/>
<dbReference type="InterPro" id="IPR000577">
    <property type="entry name" value="Carb_kinase_FGGY"/>
</dbReference>
<feature type="binding site" evidence="11">
    <location>
        <position position="19"/>
    </location>
    <ligand>
        <name>ADP</name>
        <dbReference type="ChEBI" id="CHEBI:456216"/>
    </ligand>
</feature>
<feature type="binding site" evidence="11">
    <location>
        <position position="86"/>
    </location>
    <ligand>
        <name>glycerol</name>
        <dbReference type="ChEBI" id="CHEBI:17754"/>
    </ligand>
</feature>
<dbReference type="Pfam" id="PF00370">
    <property type="entry name" value="FGGY_N"/>
    <property type="match status" value="1"/>
</dbReference>
<feature type="binding site" evidence="11">
    <location>
        <position position="312"/>
    </location>
    <ligand>
        <name>ATP</name>
        <dbReference type="ChEBI" id="CHEBI:30616"/>
    </ligand>
</feature>
<comment type="similarity">
    <text evidence="2 11 12">Belongs to the FGGY kinase family.</text>
</comment>
<feature type="binding site" evidence="11">
    <location>
        <position position="413"/>
    </location>
    <ligand>
        <name>ATP</name>
        <dbReference type="ChEBI" id="CHEBI:30616"/>
    </ligand>
</feature>
<reference evidence="15 16" key="1">
    <citation type="submission" date="2016-05" db="EMBL/GenBank/DDBJ databases">
        <title>Paenibacillus oryzae. sp. nov., isolated from the rice root.</title>
        <authorList>
            <person name="Zhang J."/>
            <person name="Zhang X."/>
        </authorList>
    </citation>
    <scope>NUCLEOTIDE SEQUENCE [LARGE SCALE GENOMIC DNA]</scope>
    <source>
        <strain evidence="15 16">1DrF-4</strain>
    </source>
</reference>
<protein>
    <recommendedName>
        <fullName evidence="11">Glycerol kinase</fullName>
        <ecNumber evidence="11">2.7.1.30</ecNumber>
    </recommendedName>
    <alternativeName>
        <fullName evidence="11">ATP:glycerol 3-phosphotransferase</fullName>
    </alternativeName>
    <alternativeName>
        <fullName evidence="11">Glycerokinase</fullName>
        <shortName evidence="11">GK</shortName>
    </alternativeName>
</protein>
<feature type="binding site" evidence="11">
    <location>
        <position position="247"/>
    </location>
    <ligand>
        <name>glycerol</name>
        <dbReference type="ChEBI" id="CHEBI:17754"/>
    </ligand>
</feature>
<evidence type="ECO:0000256" key="4">
    <source>
        <dbReference type="ARBA" id="ARBA00022741"/>
    </source>
</evidence>
<proteinExistence type="inferred from homology"/>
<keyword evidence="3 11" id="KW-0808">Transferase</keyword>
<comment type="subunit">
    <text evidence="10 11">Homotetramer and homodimer (in equilibrium).</text>
</comment>
<evidence type="ECO:0000259" key="13">
    <source>
        <dbReference type="Pfam" id="PF00370"/>
    </source>
</evidence>
<feature type="binding site" evidence="11">
    <location>
        <position position="15"/>
    </location>
    <ligand>
        <name>ATP</name>
        <dbReference type="ChEBI" id="CHEBI:30616"/>
    </ligand>
</feature>
<dbReference type="GO" id="GO:0019563">
    <property type="term" value="P:glycerol catabolic process"/>
    <property type="evidence" value="ECO:0007669"/>
    <property type="project" value="UniProtKB-UniRule"/>
</dbReference>
<evidence type="ECO:0000313" key="16">
    <source>
        <dbReference type="Proteomes" id="UP000092024"/>
    </source>
</evidence>
<dbReference type="UniPathway" id="UPA00618">
    <property type="reaction ID" value="UER00672"/>
</dbReference>
<keyword evidence="16" id="KW-1185">Reference proteome</keyword>
<feature type="binding site" evidence="11">
    <location>
        <position position="269"/>
    </location>
    <ligand>
        <name>ADP</name>
        <dbReference type="ChEBI" id="CHEBI:456216"/>
    </ligand>
</feature>
<keyword evidence="5 11" id="KW-0418">Kinase</keyword>
<gene>
    <name evidence="11" type="primary">glpK</name>
    <name evidence="15" type="ORF">A7K91_24770</name>
</gene>
<feature type="binding site" evidence="11">
    <location>
        <position position="247"/>
    </location>
    <ligand>
        <name>sn-glycerol 3-phosphate</name>
        <dbReference type="ChEBI" id="CHEBI:57597"/>
    </ligand>
</feature>
<evidence type="ECO:0000313" key="15">
    <source>
        <dbReference type="EMBL" id="OBR63176.1"/>
    </source>
</evidence>
<feature type="binding site" evidence="11">
    <location>
        <position position="137"/>
    </location>
    <ligand>
        <name>sn-glycerol 3-phosphate</name>
        <dbReference type="ChEBI" id="CHEBI:57597"/>
    </ligand>
</feature>
<dbReference type="GO" id="GO:0006072">
    <property type="term" value="P:glycerol-3-phosphate metabolic process"/>
    <property type="evidence" value="ECO:0007669"/>
    <property type="project" value="InterPro"/>
</dbReference>
<dbReference type="RefSeq" id="WP_068686433.1">
    <property type="nucleotide sequence ID" value="NZ_LYPA01000074.1"/>
</dbReference>
<dbReference type="Proteomes" id="UP000092024">
    <property type="component" value="Unassembled WGS sequence"/>
</dbReference>
<dbReference type="NCBIfam" id="TIGR01311">
    <property type="entry name" value="glycerol_kin"/>
    <property type="match status" value="1"/>
</dbReference>
<dbReference type="PANTHER" id="PTHR10196">
    <property type="entry name" value="SUGAR KINASE"/>
    <property type="match status" value="1"/>
</dbReference>
<dbReference type="GO" id="GO:0005829">
    <property type="term" value="C:cytosol"/>
    <property type="evidence" value="ECO:0007669"/>
    <property type="project" value="TreeGrafter"/>
</dbReference>